<proteinExistence type="predicted"/>
<gene>
    <name evidence="1" type="ORF">L2E82_36168</name>
</gene>
<evidence type="ECO:0000313" key="2">
    <source>
        <dbReference type="Proteomes" id="UP001055811"/>
    </source>
</evidence>
<dbReference type="EMBL" id="CM042014">
    <property type="protein sequence ID" value="KAI3724394.1"/>
    <property type="molecule type" value="Genomic_DNA"/>
</dbReference>
<protein>
    <submittedName>
        <fullName evidence="1">Uncharacterized protein</fullName>
    </submittedName>
</protein>
<sequence length="106" mass="12240">MRNFSKFGKATLEAHCIIKILFLGLQGIRHIEVKYASNSKKQERLVETEISEFNESREKELPHIQEVEIKIKELRQAISALNNHQISPKATIMKKKDAVKETARIV</sequence>
<reference evidence="2" key="1">
    <citation type="journal article" date="2022" name="Mol. Ecol. Resour.">
        <title>The genomes of chicory, endive, great burdock and yacon provide insights into Asteraceae palaeo-polyploidization history and plant inulin production.</title>
        <authorList>
            <person name="Fan W."/>
            <person name="Wang S."/>
            <person name="Wang H."/>
            <person name="Wang A."/>
            <person name="Jiang F."/>
            <person name="Liu H."/>
            <person name="Zhao H."/>
            <person name="Xu D."/>
            <person name="Zhang Y."/>
        </authorList>
    </citation>
    <scope>NUCLEOTIDE SEQUENCE [LARGE SCALE GENOMIC DNA]</scope>
    <source>
        <strain evidence="2">cv. Punajuju</strain>
    </source>
</reference>
<keyword evidence="2" id="KW-1185">Reference proteome</keyword>
<accession>A0ACB9BQX7</accession>
<organism evidence="1 2">
    <name type="scientific">Cichorium intybus</name>
    <name type="common">Chicory</name>
    <dbReference type="NCBI Taxonomy" id="13427"/>
    <lineage>
        <taxon>Eukaryota</taxon>
        <taxon>Viridiplantae</taxon>
        <taxon>Streptophyta</taxon>
        <taxon>Embryophyta</taxon>
        <taxon>Tracheophyta</taxon>
        <taxon>Spermatophyta</taxon>
        <taxon>Magnoliopsida</taxon>
        <taxon>eudicotyledons</taxon>
        <taxon>Gunneridae</taxon>
        <taxon>Pentapetalae</taxon>
        <taxon>asterids</taxon>
        <taxon>campanulids</taxon>
        <taxon>Asterales</taxon>
        <taxon>Asteraceae</taxon>
        <taxon>Cichorioideae</taxon>
        <taxon>Cichorieae</taxon>
        <taxon>Cichoriinae</taxon>
        <taxon>Cichorium</taxon>
    </lineage>
</organism>
<dbReference type="Proteomes" id="UP001055811">
    <property type="component" value="Linkage Group LG06"/>
</dbReference>
<evidence type="ECO:0000313" key="1">
    <source>
        <dbReference type="EMBL" id="KAI3724394.1"/>
    </source>
</evidence>
<reference evidence="1 2" key="2">
    <citation type="journal article" date="2022" name="Mol. Ecol. Resour.">
        <title>The genomes of chicory, endive, great burdock and yacon provide insights into Asteraceae paleo-polyploidization history and plant inulin production.</title>
        <authorList>
            <person name="Fan W."/>
            <person name="Wang S."/>
            <person name="Wang H."/>
            <person name="Wang A."/>
            <person name="Jiang F."/>
            <person name="Liu H."/>
            <person name="Zhao H."/>
            <person name="Xu D."/>
            <person name="Zhang Y."/>
        </authorList>
    </citation>
    <scope>NUCLEOTIDE SEQUENCE [LARGE SCALE GENOMIC DNA]</scope>
    <source>
        <strain evidence="2">cv. Punajuju</strain>
        <tissue evidence="1">Leaves</tissue>
    </source>
</reference>
<comment type="caution">
    <text evidence="1">The sequence shown here is derived from an EMBL/GenBank/DDBJ whole genome shotgun (WGS) entry which is preliminary data.</text>
</comment>
<name>A0ACB9BQX7_CICIN</name>